<dbReference type="PROSITE" id="PS51760">
    <property type="entry name" value="GH10_2"/>
    <property type="match status" value="1"/>
</dbReference>
<organism evidence="9 10">
    <name type="scientific">Anaeromicropila populeti</name>
    <dbReference type="NCBI Taxonomy" id="37658"/>
    <lineage>
        <taxon>Bacteria</taxon>
        <taxon>Bacillati</taxon>
        <taxon>Bacillota</taxon>
        <taxon>Clostridia</taxon>
        <taxon>Lachnospirales</taxon>
        <taxon>Lachnospiraceae</taxon>
        <taxon>Anaeromicropila</taxon>
    </lineage>
</organism>
<evidence type="ECO:0000313" key="10">
    <source>
        <dbReference type="Proteomes" id="UP000199659"/>
    </source>
</evidence>
<dbReference type="SMART" id="SM00633">
    <property type="entry name" value="Glyco_10"/>
    <property type="match status" value="1"/>
</dbReference>
<dbReference type="GO" id="GO:0031176">
    <property type="term" value="F:endo-1,4-beta-xylanase activity"/>
    <property type="evidence" value="ECO:0007669"/>
    <property type="project" value="UniProtKB-EC"/>
</dbReference>
<dbReference type="EMBL" id="FOYZ01000041">
    <property type="protein sequence ID" value="SFS10283.1"/>
    <property type="molecule type" value="Genomic_DNA"/>
</dbReference>
<keyword evidence="4 6" id="KW-0326">Glycosidase</keyword>
<feature type="domain" description="GH10" evidence="8">
    <location>
        <begin position="32"/>
        <end position="382"/>
    </location>
</feature>
<sequence length="431" mass="47916">MKRFFSIILSLCLAIGVITAATPVAKTKAATVPSNANLLNTYGNVIPHVGTALVASEILNSTILNYAAKEYNSITVGNEMKPDYVLSNSLISVSQAKALGYYIPDGYTESTVPTLNFTTVDNMMKACYEKGLDMRGHTLLWHAQTPDWYFRTGYSRTGSYVSQTVMNKRMEFFIKSYLGHCCASKYSEIIYAWDVVNEYLHASADKSGWQKIYGNNLGPKCAFVKQAFEYAYDTLSYYGLTNKVSLFYNDYNEYMEVDDIITLINYVNSSRKICAGIGMQSHLSTSFPSVAYYKSALQAFAKAGFEIQITELDAGCTDFTTQATYYYNLMKAILDVKKSGGNITALIWWGMTDNTSWRSSDKPLLYSDYNTKKAAYTSVLQAYFDAGYSMGGGTTTPTSTPTSTPNPGIGSTVKLTDGWYYIKNVNAQKYL</sequence>
<keyword evidence="3 6" id="KW-0119">Carbohydrate metabolism</keyword>
<evidence type="ECO:0000256" key="2">
    <source>
        <dbReference type="ARBA" id="ARBA00022801"/>
    </source>
</evidence>
<dbReference type="Proteomes" id="UP000199659">
    <property type="component" value="Unassembled WGS sequence"/>
</dbReference>
<dbReference type="PRINTS" id="PR00134">
    <property type="entry name" value="GLHYDRLASE10"/>
</dbReference>
<evidence type="ECO:0000256" key="7">
    <source>
        <dbReference type="SAM" id="SignalP"/>
    </source>
</evidence>
<gene>
    <name evidence="9" type="ORF">SAMN05661086_03772</name>
</gene>
<proteinExistence type="inferred from homology"/>
<dbReference type="InterPro" id="IPR017853">
    <property type="entry name" value="GH"/>
</dbReference>
<evidence type="ECO:0000256" key="5">
    <source>
        <dbReference type="ARBA" id="ARBA00023326"/>
    </source>
</evidence>
<comment type="catalytic activity">
    <reaction evidence="6">
        <text>Endohydrolysis of (1-&gt;4)-beta-D-xylosidic linkages in xylans.</text>
        <dbReference type="EC" id="3.2.1.8"/>
    </reaction>
</comment>
<dbReference type="Pfam" id="PF00331">
    <property type="entry name" value="Glyco_hydro_10"/>
    <property type="match status" value="1"/>
</dbReference>
<evidence type="ECO:0000313" key="9">
    <source>
        <dbReference type="EMBL" id="SFS10283.1"/>
    </source>
</evidence>
<evidence type="ECO:0000256" key="1">
    <source>
        <dbReference type="ARBA" id="ARBA00007495"/>
    </source>
</evidence>
<dbReference type="InterPro" id="IPR044846">
    <property type="entry name" value="GH10"/>
</dbReference>
<evidence type="ECO:0000256" key="4">
    <source>
        <dbReference type="ARBA" id="ARBA00023295"/>
    </source>
</evidence>
<dbReference type="STRING" id="37658.SAMN05661086_03772"/>
<keyword evidence="2 6" id="KW-0378">Hydrolase</keyword>
<dbReference type="SUPFAM" id="SSF51445">
    <property type="entry name" value="(Trans)glycosidases"/>
    <property type="match status" value="1"/>
</dbReference>
<evidence type="ECO:0000256" key="3">
    <source>
        <dbReference type="ARBA" id="ARBA00023277"/>
    </source>
</evidence>
<dbReference type="RefSeq" id="WP_143099235.1">
    <property type="nucleotide sequence ID" value="NZ_FOYZ01000041.1"/>
</dbReference>
<feature type="signal peptide" evidence="7">
    <location>
        <begin position="1"/>
        <end position="20"/>
    </location>
</feature>
<keyword evidence="10" id="KW-1185">Reference proteome</keyword>
<keyword evidence="9" id="KW-0858">Xylan degradation</keyword>
<dbReference type="PANTHER" id="PTHR31490:SF90">
    <property type="entry name" value="ENDO-1,4-BETA-XYLANASE A"/>
    <property type="match status" value="1"/>
</dbReference>
<keyword evidence="5 6" id="KW-0624">Polysaccharide degradation</keyword>
<evidence type="ECO:0000256" key="6">
    <source>
        <dbReference type="RuleBase" id="RU361174"/>
    </source>
</evidence>
<feature type="chain" id="PRO_5011734122" description="Beta-xylanase" evidence="7">
    <location>
        <begin position="21"/>
        <end position="431"/>
    </location>
</feature>
<dbReference type="PANTHER" id="PTHR31490">
    <property type="entry name" value="GLYCOSYL HYDROLASE"/>
    <property type="match status" value="1"/>
</dbReference>
<dbReference type="EC" id="3.2.1.8" evidence="6"/>
<accession>A0A1I6M3P7</accession>
<dbReference type="AlphaFoldDB" id="A0A1I6M3P7"/>
<reference evidence="9 10" key="1">
    <citation type="submission" date="2016-10" db="EMBL/GenBank/DDBJ databases">
        <authorList>
            <person name="de Groot N.N."/>
        </authorList>
    </citation>
    <scope>NUCLEOTIDE SEQUENCE [LARGE SCALE GENOMIC DNA]</scope>
    <source>
        <strain evidence="9 10">743A</strain>
    </source>
</reference>
<evidence type="ECO:0000259" key="8">
    <source>
        <dbReference type="PROSITE" id="PS51760"/>
    </source>
</evidence>
<dbReference type="InterPro" id="IPR001000">
    <property type="entry name" value="GH10_dom"/>
</dbReference>
<name>A0A1I6M3P7_9FIRM</name>
<dbReference type="GO" id="GO:0045493">
    <property type="term" value="P:xylan catabolic process"/>
    <property type="evidence" value="ECO:0007669"/>
    <property type="project" value="UniProtKB-KW"/>
</dbReference>
<dbReference type="Gene3D" id="3.20.20.80">
    <property type="entry name" value="Glycosidases"/>
    <property type="match status" value="1"/>
</dbReference>
<keyword evidence="7" id="KW-0732">Signal</keyword>
<protein>
    <recommendedName>
        <fullName evidence="6">Beta-xylanase</fullName>
        <ecNumber evidence="6">3.2.1.8</ecNumber>
    </recommendedName>
</protein>
<feature type="non-terminal residue" evidence="9">
    <location>
        <position position="431"/>
    </location>
</feature>
<dbReference type="OrthoDB" id="9809277at2"/>
<comment type="similarity">
    <text evidence="1 6">Belongs to the glycosyl hydrolase 10 (cellulase F) family.</text>
</comment>